<reference evidence="1" key="3">
    <citation type="submission" date="2015-04" db="UniProtKB">
        <authorList>
            <consortium name="EnsemblPlants"/>
        </authorList>
    </citation>
    <scope>IDENTIFICATION</scope>
</reference>
<dbReference type="Gramene" id="LPERR06G22900.1">
    <property type="protein sequence ID" value="LPERR06G22900.1"/>
    <property type="gene ID" value="LPERR06G22900"/>
</dbReference>
<accession>A0A0D9WU44</accession>
<protein>
    <submittedName>
        <fullName evidence="1">Uncharacterized protein</fullName>
    </submittedName>
</protein>
<reference evidence="1 2" key="1">
    <citation type="submission" date="2012-08" db="EMBL/GenBank/DDBJ databases">
        <title>Oryza genome evolution.</title>
        <authorList>
            <person name="Wing R.A."/>
        </authorList>
    </citation>
    <scope>NUCLEOTIDE SEQUENCE</scope>
</reference>
<reference evidence="2" key="2">
    <citation type="submission" date="2013-12" db="EMBL/GenBank/DDBJ databases">
        <authorList>
            <person name="Yu Y."/>
            <person name="Lee S."/>
            <person name="de Baynast K."/>
            <person name="Wissotski M."/>
            <person name="Liu L."/>
            <person name="Talag J."/>
            <person name="Goicoechea J."/>
            <person name="Angelova A."/>
            <person name="Jetty R."/>
            <person name="Kudrna D."/>
            <person name="Golser W."/>
            <person name="Rivera L."/>
            <person name="Zhang J."/>
            <person name="Wing R."/>
        </authorList>
    </citation>
    <scope>NUCLEOTIDE SEQUENCE</scope>
</reference>
<organism evidence="1 2">
    <name type="scientific">Leersia perrieri</name>
    <dbReference type="NCBI Taxonomy" id="77586"/>
    <lineage>
        <taxon>Eukaryota</taxon>
        <taxon>Viridiplantae</taxon>
        <taxon>Streptophyta</taxon>
        <taxon>Embryophyta</taxon>
        <taxon>Tracheophyta</taxon>
        <taxon>Spermatophyta</taxon>
        <taxon>Magnoliopsida</taxon>
        <taxon>Liliopsida</taxon>
        <taxon>Poales</taxon>
        <taxon>Poaceae</taxon>
        <taxon>BOP clade</taxon>
        <taxon>Oryzoideae</taxon>
        <taxon>Oryzeae</taxon>
        <taxon>Oryzinae</taxon>
        <taxon>Leersia</taxon>
    </lineage>
</organism>
<name>A0A0D9WU44_9ORYZ</name>
<dbReference type="Proteomes" id="UP000032180">
    <property type="component" value="Chromosome 6"/>
</dbReference>
<sequence>MAARSSRTANGSGATAANSEAEVGRAFYLNLPTPSPSPPRAAALADDDEMDWGSTCSHRQIAGEVNGDGDDQPASSKHRRIGTGFAAGLYCYCEDVQRSPSYKTDN</sequence>
<dbReference type="AlphaFoldDB" id="A0A0D9WU44"/>
<evidence type="ECO:0000313" key="2">
    <source>
        <dbReference type="Proteomes" id="UP000032180"/>
    </source>
</evidence>
<dbReference type="HOGENOM" id="CLU_2227024_0_0_1"/>
<dbReference type="EnsemblPlants" id="LPERR06G22900.1">
    <property type="protein sequence ID" value="LPERR06G22900.1"/>
    <property type="gene ID" value="LPERR06G22900"/>
</dbReference>
<evidence type="ECO:0000313" key="1">
    <source>
        <dbReference type="EnsemblPlants" id="LPERR06G22900.1"/>
    </source>
</evidence>
<proteinExistence type="predicted"/>
<keyword evidence="2" id="KW-1185">Reference proteome</keyword>